<comment type="caution">
    <text evidence="2">The sequence shown here is derived from an EMBL/GenBank/DDBJ whole genome shotgun (WGS) entry which is preliminary data.</text>
</comment>
<evidence type="ECO:0000256" key="1">
    <source>
        <dbReference type="SAM" id="Phobius"/>
    </source>
</evidence>
<accession>A0A0R3M0D0</accession>
<gene>
    <name evidence="2" type="ORF">CP49_31555</name>
</gene>
<sequence>METKVLERDAIGSITEGLAGYLHENTLAQGPVRCIIFSSHRVFADGLIVANFVVWHVLGCHPQLAKRSRFFGFASGPFSLMIGIGAAPAKNAQKSARL</sequence>
<evidence type="ECO:0000313" key="2">
    <source>
        <dbReference type="EMBL" id="KRR12958.1"/>
    </source>
</evidence>
<keyword evidence="1" id="KW-1133">Transmembrane helix</keyword>
<dbReference type="EMBL" id="LLXX01000023">
    <property type="protein sequence ID" value="KRR12958.1"/>
    <property type="molecule type" value="Genomic_DNA"/>
</dbReference>
<keyword evidence="3" id="KW-1185">Reference proteome</keyword>
<dbReference type="Proteomes" id="UP000051913">
    <property type="component" value="Unassembled WGS sequence"/>
</dbReference>
<name>A0A0R3M0D0_9BRAD</name>
<reference evidence="2 3" key="1">
    <citation type="submission" date="2014-03" db="EMBL/GenBank/DDBJ databases">
        <title>Bradyrhizobium valentinum sp. nov., isolated from effective nodules of Lupinus mariae-josephae, a lupine endemic of basic-lime soils in Eastern Spain.</title>
        <authorList>
            <person name="Duran D."/>
            <person name="Rey L."/>
            <person name="Navarro A."/>
            <person name="Busquets A."/>
            <person name="Imperial J."/>
            <person name="Ruiz-Argueso T."/>
        </authorList>
    </citation>
    <scope>NUCLEOTIDE SEQUENCE [LARGE SCALE GENOMIC DNA]</scope>
    <source>
        <strain evidence="2 3">LmjM3</strain>
    </source>
</reference>
<proteinExistence type="predicted"/>
<dbReference type="AlphaFoldDB" id="A0A0R3M0D0"/>
<keyword evidence="1" id="KW-0812">Transmembrane</keyword>
<feature type="transmembrane region" description="Helical" evidence="1">
    <location>
        <begin position="70"/>
        <end position="89"/>
    </location>
</feature>
<organism evidence="2 3">
    <name type="scientific">Bradyrhizobium valentinum</name>
    <dbReference type="NCBI Taxonomy" id="1518501"/>
    <lineage>
        <taxon>Bacteria</taxon>
        <taxon>Pseudomonadati</taxon>
        <taxon>Pseudomonadota</taxon>
        <taxon>Alphaproteobacteria</taxon>
        <taxon>Hyphomicrobiales</taxon>
        <taxon>Nitrobacteraceae</taxon>
        <taxon>Bradyrhizobium</taxon>
    </lineage>
</organism>
<protein>
    <submittedName>
        <fullName evidence="2">Uncharacterized protein</fullName>
    </submittedName>
</protein>
<keyword evidence="1" id="KW-0472">Membrane</keyword>
<evidence type="ECO:0000313" key="3">
    <source>
        <dbReference type="Proteomes" id="UP000051913"/>
    </source>
</evidence>